<reference evidence="1 2" key="1">
    <citation type="submission" date="2015-05" db="EMBL/GenBank/DDBJ databases">
        <title>Distinctive expansion of gene families associated with plant cell wall degradation and secondary metabolism in the genomes of grapevine trunk pathogens.</title>
        <authorList>
            <person name="Lawrence D.P."/>
            <person name="Travadon R."/>
            <person name="Rolshausen P.E."/>
            <person name="Baumgartner K."/>
        </authorList>
    </citation>
    <scope>NUCLEOTIDE SEQUENCE [LARGE SCALE GENOMIC DNA]</scope>
    <source>
        <strain evidence="1">UCRPC4</strain>
    </source>
</reference>
<evidence type="ECO:0000313" key="1">
    <source>
        <dbReference type="EMBL" id="KKY19759.1"/>
    </source>
</evidence>
<proteinExistence type="predicted"/>
<dbReference type="AlphaFoldDB" id="A0A0G2EB81"/>
<reference evidence="1 2" key="2">
    <citation type="submission" date="2015-05" db="EMBL/GenBank/DDBJ databases">
        <authorList>
            <person name="Morales-Cruz A."/>
            <person name="Amrine K.C."/>
            <person name="Cantu D."/>
        </authorList>
    </citation>
    <scope>NUCLEOTIDE SEQUENCE [LARGE SCALE GENOMIC DNA]</scope>
    <source>
        <strain evidence="1">UCRPC4</strain>
    </source>
</reference>
<evidence type="ECO:0000313" key="2">
    <source>
        <dbReference type="Proteomes" id="UP000053317"/>
    </source>
</evidence>
<organism evidence="1 2">
    <name type="scientific">Phaeomoniella chlamydospora</name>
    <name type="common">Phaeoacremonium chlamydosporum</name>
    <dbReference type="NCBI Taxonomy" id="158046"/>
    <lineage>
        <taxon>Eukaryota</taxon>
        <taxon>Fungi</taxon>
        <taxon>Dikarya</taxon>
        <taxon>Ascomycota</taxon>
        <taxon>Pezizomycotina</taxon>
        <taxon>Eurotiomycetes</taxon>
        <taxon>Chaetothyriomycetidae</taxon>
        <taxon>Phaeomoniellales</taxon>
        <taxon>Phaeomoniellaceae</taxon>
        <taxon>Phaeomoniella</taxon>
    </lineage>
</organism>
<keyword evidence="2" id="KW-1185">Reference proteome</keyword>
<dbReference type="EMBL" id="LCWF01000106">
    <property type="protein sequence ID" value="KKY19759.1"/>
    <property type="molecule type" value="Genomic_DNA"/>
</dbReference>
<name>A0A0G2EB81_PHACM</name>
<comment type="caution">
    <text evidence="1">The sequence shown here is derived from an EMBL/GenBank/DDBJ whole genome shotgun (WGS) entry which is preliminary data.</text>
</comment>
<gene>
    <name evidence="1" type="ORF">UCRPC4_g04460</name>
</gene>
<accession>A0A0G2EB81</accession>
<sequence length="307" mass="32916">MSANPYQSNIPVTIQAESSFSRLVPSSDHAISAITIGIRDAWPNETSEARTQVDVEDVAAALTLMEMRHAGNGDEEVGDNVLKQGSGNELTRGRSVGNGAAAEIASALGDMQISEARSTVASGRLTGDEGHVVNGPAGSLLAEFENPALTDSTRFSTRLRVHVRLLSMANTDLVSPCTVDSRDFDNIHELLSLILCLRGPQLSAAGVASDWASLIVVEGWVQYSVMPETVHGFDSLGYPARYLRLVQGAADPEFLEDFHGFLEAMQRMENFVRFVTAMGNQTVAAAADSGAEGLQAAVMLYLDTDWR</sequence>
<dbReference type="Proteomes" id="UP000053317">
    <property type="component" value="Unassembled WGS sequence"/>
</dbReference>
<protein>
    <submittedName>
        <fullName evidence="1">Uncharacterized protein</fullName>
    </submittedName>
</protein>